<protein>
    <recommendedName>
        <fullName evidence="8">tRNA(Ile)-lysidine synthase</fullName>
        <ecNumber evidence="8">6.3.4.19</ecNumber>
    </recommendedName>
    <alternativeName>
        <fullName evidence="8">tRNA(Ile)-2-lysyl-cytidine synthase</fullName>
    </alternativeName>
    <alternativeName>
        <fullName evidence="8">tRNA(Ile)-lysidine synthetase</fullName>
    </alternativeName>
</protein>
<keyword evidence="4 8" id="KW-0819">tRNA processing</keyword>
<comment type="subcellular location">
    <subcellularLocation>
        <location evidence="1 8">Cytoplasm</location>
    </subcellularLocation>
</comment>
<dbReference type="GO" id="GO:0032267">
    <property type="term" value="F:tRNA(Ile)-lysidine synthase activity"/>
    <property type="evidence" value="ECO:0007669"/>
    <property type="project" value="UniProtKB-EC"/>
</dbReference>
<comment type="catalytic activity">
    <reaction evidence="7 8">
        <text>cytidine(34) in tRNA(Ile2) + L-lysine + ATP = lysidine(34) in tRNA(Ile2) + AMP + diphosphate + H(+)</text>
        <dbReference type="Rhea" id="RHEA:43744"/>
        <dbReference type="Rhea" id="RHEA-COMP:10625"/>
        <dbReference type="Rhea" id="RHEA-COMP:10670"/>
        <dbReference type="ChEBI" id="CHEBI:15378"/>
        <dbReference type="ChEBI" id="CHEBI:30616"/>
        <dbReference type="ChEBI" id="CHEBI:32551"/>
        <dbReference type="ChEBI" id="CHEBI:33019"/>
        <dbReference type="ChEBI" id="CHEBI:82748"/>
        <dbReference type="ChEBI" id="CHEBI:83665"/>
        <dbReference type="ChEBI" id="CHEBI:456215"/>
        <dbReference type="EC" id="6.3.4.19"/>
    </reaction>
</comment>
<evidence type="ECO:0000256" key="7">
    <source>
        <dbReference type="ARBA" id="ARBA00048539"/>
    </source>
</evidence>
<accession>A0ABS9BXS0</accession>
<proteinExistence type="inferred from homology"/>
<dbReference type="NCBIfam" id="TIGR02432">
    <property type="entry name" value="lysidine_TilS_N"/>
    <property type="match status" value="1"/>
</dbReference>
<evidence type="ECO:0000256" key="6">
    <source>
        <dbReference type="ARBA" id="ARBA00022840"/>
    </source>
</evidence>
<dbReference type="Proteomes" id="UP001201449">
    <property type="component" value="Unassembled WGS sequence"/>
</dbReference>
<reference evidence="10 11" key="1">
    <citation type="submission" date="2022-01" db="EMBL/GenBank/DDBJ databases">
        <title>Mariniradius saccharolyticus sp. nov., isolated from sediment of a river.</title>
        <authorList>
            <person name="Liu H."/>
        </authorList>
    </citation>
    <scope>NUCLEOTIDE SEQUENCE [LARGE SCALE GENOMIC DNA]</scope>
    <source>
        <strain evidence="10 11">RY-2</strain>
    </source>
</reference>
<comment type="function">
    <text evidence="8">Ligates lysine onto the cytidine present at position 34 of the AUA codon-specific tRNA(Ile) that contains the anticodon CAU, in an ATP-dependent manner. Cytidine is converted to lysidine, thus changing the amino acid specificity of the tRNA from methionine to isoleucine.</text>
</comment>
<evidence type="ECO:0000256" key="8">
    <source>
        <dbReference type="HAMAP-Rule" id="MF_01161"/>
    </source>
</evidence>
<dbReference type="HAMAP" id="MF_01161">
    <property type="entry name" value="tRNA_Ile_lys_synt"/>
    <property type="match status" value="1"/>
</dbReference>
<dbReference type="SUPFAM" id="SSF56037">
    <property type="entry name" value="PheT/TilS domain"/>
    <property type="match status" value="1"/>
</dbReference>
<dbReference type="InterPro" id="IPR012796">
    <property type="entry name" value="Lysidine-tRNA-synth_C"/>
</dbReference>
<dbReference type="InterPro" id="IPR012094">
    <property type="entry name" value="tRNA_Ile_lys_synt"/>
</dbReference>
<dbReference type="PANTHER" id="PTHR43033:SF1">
    <property type="entry name" value="TRNA(ILE)-LYSIDINE SYNTHASE-RELATED"/>
    <property type="match status" value="1"/>
</dbReference>
<keyword evidence="2 8" id="KW-0963">Cytoplasm</keyword>
<comment type="caution">
    <text evidence="10">The sequence shown here is derived from an EMBL/GenBank/DDBJ whole genome shotgun (WGS) entry which is preliminary data.</text>
</comment>
<dbReference type="PANTHER" id="PTHR43033">
    <property type="entry name" value="TRNA(ILE)-LYSIDINE SYNTHASE-RELATED"/>
    <property type="match status" value="1"/>
</dbReference>
<dbReference type="InterPro" id="IPR014729">
    <property type="entry name" value="Rossmann-like_a/b/a_fold"/>
</dbReference>
<dbReference type="SMART" id="SM00977">
    <property type="entry name" value="TilS_C"/>
    <property type="match status" value="1"/>
</dbReference>
<dbReference type="EC" id="6.3.4.19" evidence="8"/>
<feature type="binding site" evidence="8">
    <location>
        <begin position="26"/>
        <end position="31"/>
    </location>
    <ligand>
        <name>ATP</name>
        <dbReference type="ChEBI" id="CHEBI:30616"/>
    </ligand>
</feature>
<keyword evidence="5 8" id="KW-0547">Nucleotide-binding</keyword>
<dbReference type="InterPro" id="IPR011063">
    <property type="entry name" value="TilS/TtcA_N"/>
</dbReference>
<evidence type="ECO:0000256" key="3">
    <source>
        <dbReference type="ARBA" id="ARBA00022598"/>
    </source>
</evidence>
<sequence>MEALFKDHLREKKLLDSGKTYLLALSGGIDSVCLGQLLKRSGIGFAVAHVNFGLRGEESQADEGFARALAEVWQVPIFVTHTSKEALEATGLSTQMAAREFRYAWFESLLERNGLEAVLVAHHADDQLETIFLNLLRGTGIEGIYGMADIRGHIIRPLLPFSKAQIHAFMKENGFAWRQDRSNAGNEYKRNVLRNEILPVFERAIPGSLQQMAGSFQRLKDTGRAFFSLYEEWKKYHIKSEEGFQYLAIQDIGQQAGRISMLYYWIRDFGFSMHDAEDIIAAVDRAEAGKSFIAGGYMLNCDRDFLILGQSSFDWQEKAVNVHDISCRIWDFEYDILKLLAPVEIDPAPDNAMFDLGKLVFPIRIRKWETGDKIRPLGMDREKKVSDLLVDLKVPLIKKKQVLVMLSGEEIVWVMGYRISDRFKIDERTKEVLYFKKTQK</sequence>
<evidence type="ECO:0000313" key="10">
    <source>
        <dbReference type="EMBL" id="MCF1752489.1"/>
    </source>
</evidence>
<evidence type="ECO:0000256" key="1">
    <source>
        <dbReference type="ARBA" id="ARBA00004496"/>
    </source>
</evidence>
<dbReference type="Gene3D" id="3.40.50.620">
    <property type="entry name" value="HUPs"/>
    <property type="match status" value="1"/>
</dbReference>
<keyword evidence="6 8" id="KW-0067">ATP-binding</keyword>
<keyword evidence="3 8" id="KW-0436">Ligase</keyword>
<dbReference type="InterPro" id="IPR012795">
    <property type="entry name" value="tRNA_Ile_lys_synt_N"/>
</dbReference>
<name>A0ABS9BXS0_9BACT</name>
<dbReference type="Pfam" id="PF11734">
    <property type="entry name" value="TilS_C"/>
    <property type="match status" value="1"/>
</dbReference>
<dbReference type="SUPFAM" id="SSF52402">
    <property type="entry name" value="Adenine nucleotide alpha hydrolases-like"/>
    <property type="match status" value="1"/>
</dbReference>
<evidence type="ECO:0000259" key="9">
    <source>
        <dbReference type="SMART" id="SM00977"/>
    </source>
</evidence>
<keyword evidence="11" id="KW-1185">Reference proteome</keyword>
<dbReference type="CDD" id="cd01992">
    <property type="entry name" value="TilS_N"/>
    <property type="match status" value="1"/>
</dbReference>
<gene>
    <name evidence="8 10" type="primary">tilS</name>
    <name evidence="10" type="ORF">L0U89_15625</name>
</gene>
<organism evidence="10 11">
    <name type="scientific">Mariniradius sediminis</name>
    <dbReference type="NCBI Taxonomy" id="2909237"/>
    <lineage>
        <taxon>Bacteria</taxon>
        <taxon>Pseudomonadati</taxon>
        <taxon>Bacteroidota</taxon>
        <taxon>Cytophagia</taxon>
        <taxon>Cytophagales</taxon>
        <taxon>Cyclobacteriaceae</taxon>
        <taxon>Mariniradius</taxon>
    </lineage>
</organism>
<evidence type="ECO:0000256" key="5">
    <source>
        <dbReference type="ARBA" id="ARBA00022741"/>
    </source>
</evidence>
<comment type="domain">
    <text evidence="8">The N-terminal region contains the highly conserved SGGXDS motif, predicted to be a P-loop motif involved in ATP binding.</text>
</comment>
<dbReference type="RefSeq" id="WP_234862374.1">
    <property type="nucleotide sequence ID" value="NZ_JAKEVZ010000012.1"/>
</dbReference>
<comment type="similarity">
    <text evidence="8">Belongs to the tRNA(Ile)-lysidine synthase family.</text>
</comment>
<dbReference type="EMBL" id="JAKEVZ010000012">
    <property type="protein sequence ID" value="MCF1752489.1"/>
    <property type="molecule type" value="Genomic_DNA"/>
</dbReference>
<evidence type="ECO:0000256" key="2">
    <source>
        <dbReference type="ARBA" id="ARBA00022490"/>
    </source>
</evidence>
<evidence type="ECO:0000313" key="11">
    <source>
        <dbReference type="Proteomes" id="UP001201449"/>
    </source>
</evidence>
<evidence type="ECO:0000256" key="4">
    <source>
        <dbReference type="ARBA" id="ARBA00022694"/>
    </source>
</evidence>
<feature type="domain" description="Lysidine-tRNA(Ile) synthetase C-terminal" evidence="9">
    <location>
        <begin position="363"/>
        <end position="435"/>
    </location>
</feature>
<dbReference type="NCBIfam" id="TIGR02433">
    <property type="entry name" value="lysidine_TilS_C"/>
    <property type="match status" value="1"/>
</dbReference>
<dbReference type="Pfam" id="PF01171">
    <property type="entry name" value="ATP_bind_3"/>
    <property type="match status" value="1"/>
</dbReference>